<evidence type="ECO:0000313" key="1">
    <source>
        <dbReference type="EMBL" id="PCE43008.1"/>
    </source>
</evidence>
<dbReference type="KEGG" id="rdi:CMV14_17015"/>
<accession>A0A2A4FZ60</accession>
<gene>
    <name evidence="1" type="ORF">COO09_06800</name>
</gene>
<organism evidence="1 2">
    <name type="scientific">Rhizorhabdus dicambivorans</name>
    <dbReference type="NCBI Taxonomy" id="1850238"/>
    <lineage>
        <taxon>Bacteria</taxon>
        <taxon>Pseudomonadati</taxon>
        <taxon>Pseudomonadota</taxon>
        <taxon>Alphaproteobacteria</taxon>
        <taxon>Sphingomonadales</taxon>
        <taxon>Sphingomonadaceae</taxon>
        <taxon>Rhizorhabdus</taxon>
    </lineage>
</organism>
<reference evidence="1 2" key="1">
    <citation type="submission" date="2017-09" db="EMBL/GenBank/DDBJ databases">
        <title>The Catabolism of 3,6-Dichlorosalicylic acid is Initiated by the Cytochrome P450 Monooxygenase DsmABC in Rhizorhabdus dicambivorans Ndbn-20.</title>
        <authorList>
            <person name="Na L."/>
        </authorList>
    </citation>
    <scope>NUCLEOTIDE SEQUENCE [LARGE SCALE GENOMIC DNA]</scope>
    <source>
        <strain evidence="1 2">Ndbn-20m</strain>
    </source>
</reference>
<dbReference type="EMBL" id="NWUF01000005">
    <property type="protein sequence ID" value="PCE43008.1"/>
    <property type="molecule type" value="Genomic_DNA"/>
</dbReference>
<evidence type="ECO:0000313" key="2">
    <source>
        <dbReference type="Proteomes" id="UP000218934"/>
    </source>
</evidence>
<dbReference type="AlphaFoldDB" id="A0A2A4FZ60"/>
<keyword evidence="2" id="KW-1185">Reference proteome</keyword>
<dbReference type="Proteomes" id="UP000218934">
    <property type="component" value="Unassembled WGS sequence"/>
</dbReference>
<comment type="caution">
    <text evidence="1">The sequence shown here is derived from an EMBL/GenBank/DDBJ whole genome shotgun (WGS) entry which is preliminary data.</text>
</comment>
<proteinExistence type="predicted"/>
<sequence>MMFLPIGSGAGPGSAAGICGKQDEQSYQRKADLPRGVVEAIGNVMADRGQPYQRGDVMQKGVPLYRFVRATRSGCRIRISYEGGGFVQQQGTMSLYWAGKRWVVDR</sequence>
<name>A0A2A4FZ60_9SPHN</name>
<protein>
    <submittedName>
        <fullName evidence="1">Uncharacterized protein</fullName>
    </submittedName>
</protein>